<feature type="compositionally biased region" description="Low complexity" evidence="1">
    <location>
        <begin position="845"/>
        <end position="860"/>
    </location>
</feature>
<dbReference type="NCBIfam" id="TIGR01665">
    <property type="entry name" value="put_anti_recept"/>
    <property type="match status" value="1"/>
</dbReference>
<dbReference type="GeneID" id="82202200"/>
<dbReference type="OrthoDB" id="1949411at2"/>
<dbReference type="Gene3D" id="1.20.5.320">
    <property type="entry name" value="6-Phosphogluconate Dehydrogenase, domain 3"/>
    <property type="match status" value="2"/>
</dbReference>
<feature type="region of interest" description="Disordered" evidence="1">
    <location>
        <begin position="798"/>
        <end position="866"/>
    </location>
</feature>
<dbReference type="InterPro" id="IPR007119">
    <property type="entry name" value="Phage_tail_spike_N"/>
</dbReference>
<dbReference type="EMBL" id="MPJW01000078">
    <property type="protein sequence ID" value="OLU41690.1"/>
    <property type="molecule type" value="Genomic_DNA"/>
</dbReference>
<keyword evidence="4" id="KW-1185">Reference proteome</keyword>
<reference evidence="3 4" key="1">
    <citation type="submission" date="2016-11" db="EMBL/GenBank/DDBJ databases">
        <title>Description of two novel members of the family Erysipelotrichaceae: Ileibacterium lipovorans gen. nov., sp. nov. and Dubosiella newyorkensis, gen. nov., sp. nov.</title>
        <authorList>
            <person name="Cox L.M."/>
            <person name="Sohn J."/>
            <person name="Tyrrell K.L."/>
            <person name="Citron D.M."/>
            <person name="Lawson P.A."/>
            <person name="Patel N.B."/>
            <person name="Iizumi T."/>
            <person name="Perez-Perez G.I."/>
            <person name="Goldstein E.J."/>
            <person name="Blaser M.J."/>
        </authorList>
    </citation>
    <scope>NUCLEOTIDE SEQUENCE [LARGE SCALE GENOMIC DNA]</scope>
    <source>
        <strain evidence="3 4">NYU-BL-A3</strain>
    </source>
</reference>
<comment type="caution">
    <text evidence="3">The sequence shown here is derived from an EMBL/GenBank/DDBJ whole genome shotgun (WGS) entry which is preliminary data.</text>
</comment>
<feature type="compositionally biased region" description="Low complexity" evidence="1">
    <location>
        <begin position="487"/>
        <end position="521"/>
    </location>
</feature>
<proteinExistence type="predicted"/>
<evidence type="ECO:0000256" key="1">
    <source>
        <dbReference type="SAM" id="MobiDB-lite"/>
    </source>
</evidence>
<organism evidence="3 4">
    <name type="scientific">Ileibacterium valens</name>
    <dbReference type="NCBI Taxonomy" id="1862668"/>
    <lineage>
        <taxon>Bacteria</taxon>
        <taxon>Bacillati</taxon>
        <taxon>Bacillota</taxon>
        <taxon>Erysipelotrichia</taxon>
        <taxon>Erysipelotrichales</taxon>
        <taxon>Erysipelotrichaceae</taxon>
        <taxon>Ileibacterium</taxon>
    </lineage>
</organism>
<evidence type="ECO:0000313" key="3">
    <source>
        <dbReference type="EMBL" id="OLU41690.1"/>
    </source>
</evidence>
<feature type="compositionally biased region" description="Low complexity" evidence="1">
    <location>
        <begin position="807"/>
        <end position="833"/>
    </location>
</feature>
<dbReference type="Proteomes" id="UP000186341">
    <property type="component" value="Unassembled WGS sequence"/>
</dbReference>
<dbReference type="InterPro" id="IPR008160">
    <property type="entry name" value="Collagen"/>
</dbReference>
<feature type="region of interest" description="Disordered" evidence="1">
    <location>
        <begin position="470"/>
        <end position="537"/>
    </location>
</feature>
<name>A0A1U7NHY1_9FIRM</name>
<evidence type="ECO:0000313" key="4">
    <source>
        <dbReference type="Proteomes" id="UP000186341"/>
    </source>
</evidence>
<protein>
    <recommendedName>
        <fullName evidence="2">Tail spike domain-containing protein</fullName>
    </recommendedName>
</protein>
<evidence type="ECO:0000259" key="2">
    <source>
        <dbReference type="Pfam" id="PF06605"/>
    </source>
</evidence>
<dbReference type="Pfam" id="PF01391">
    <property type="entry name" value="Collagen"/>
    <property type="match status" value="2"/>
</dbReference>
<feature type="domain" description="Tail spike" evidence="2">
    <location>
        <begin position="125"/>
        <end position="369"/>
    </location>
</feature>
<dbReference type="RefSeq" id="WP_075818225.1">
    <property type="nucleotide sequence ID" value="NZ_MPJW01000078.1"/>
</dbReference>
<dbReference type="PANTHER" id="PTHR24023">
    <property type="entry name" value="COLLAGEN ALPHA"/>
    <property type="match status" value="1"/>
</dbReference>
<accession>A0A1U7NHY1</accession>
<feature type="compositionally biased region" description="Basic and acidic residues" evidence="1">
    <location>
        <begin position="834"/>
        <end position="843"/>
    </location>
</feature>
<dbReference type="PANTHER" id="PTHR24023:SF1082">
    <property type="entry name" value="COLLAGEN TRIPLE HELIX REPEAT"/>
    <property type="match status" value="1"/>
</dbReference>
<dbReference type="InterPro" id="IPR050149">
    <property type="entry name" value="Collagen_superfamily"/>
</dbReference>
<sequence>MRIAILNANSTRIGFIDNSIQSALHYWDDTLHTYSEGAACTFDFTCSTNHEDTELLQVGNKIAFRYGDKDYFLTIMSVEESEWEKNISAQSLNLELLNEIALPISGTYKIAQLIESLGVGANLKIGKNEISDRSRSIKHEGNNETLLKRLFSYAADFDAEIEFETKLNSDYTLKHFVINIYRKHSETDQGMGRKLPQVIRYGEGITSIKRKSDITELYTMLVGSGKEKDGQKLNLASYPEQKVMDKNGKLLYHKPAGSEALYAVQAKDQFPSTLASEDRWIGYYADYEYESQEDLYGHMLSELKKHSKPKVEYDVSGYIAGQIGDTITIQDERFHQTLFLECRIVEQEISTTDSSRNKTKLDNFTELSSKISEQSLSQIAQLIQQAKRYTGEIISTNGVILKEGQSTTLTARVMDGAKEIDTPIQWTRNGYDLSKDKTITVKWDDVVNGAVFAFRGHKVYSEVTVTTVFDGNKGEKGDKGDKGDPGETGPRGLQGLQGEKGEQGIQGPQGDPGPRGLQGLQGEKGEQGIPGKDGPSGKTSYFHIMYSAVANPTNSNQISQTPNTYIGTYVDFNQADSTDPSKYTWMRLAGAQGIQGAQGIPGTNGINGKTSYLHIAYAISADGTQGFSVSQSAGKTYIGQYTDFTQNDSTDPTKYSWSLIKGDKGDKGDQGIQGVAGKDGKTTYFHIKYSSVANPTSASQMSETPNTYMGTCVDFNSTDPTDPLAYQWFRAQGAQGVQGNQGIPGKNGSNGQTSYLHIAYANSADGTSGFDVSNSAGKLYIGQYTDFLPTDSNNPSAYKWTKIKGETGPQGAQGPQGATGPKGPQGIQGPQGNKGDKGDKGDKGPQGAQGPQGPQGPQGEPGKDGIDAWNIEVTQSYTRTAPDSTGNYIETLTANAKVYQSGRELTDPQVTALGTLTWYADNTKLGNGKTLTRTVSGRETIKCVLESGGVV</sequence>
<dbReference type="AlphaFoldDB" id="A0A1U7NHY1"/>
<feature type="compositionally biased region" description="Basic and acidic residues" evidence="1">
    <location>
        <begin position="472"/>
        <end position="485"/>
    </location>
</feature>
<dbReference type="InterPro" id="IPR010572">
    <property type="entry name" value="Tail_dom"/>
</dbReference>
<dbReference type="GO" id="GO:0005615">
    <property type="term" value="C:extracellular space"/>
    <property type="evidence" value="ECO:0007669"/>
    <property type="project" value="TreeGrafter"/>
</dbReference>
<dbReference type="GO" id="GO:0031012">
    <property type="term" value="C:extracellular matrix"/>
    <property type="evidence" value="ECO:0007669"/>
    <property type="project" value="TreeGrafter"/>
</dbReference>
<gene>
    <name evidence="3" type="ORF">BO222_03020</name>
</gene>
<dbReference type="Pfam" id="PF06605">
    <property type="entry name" value="Prophage_tail"/>
    <property type="match status" value="1"/>
</dbReference>